<evidence type="ECO:0000313" key="1">
    <source>
        <dbReference type="EMBL" id="KAH0559069.1"/>
    </source>
</evidence>
<proteinExistence type="predicted"/>
<reference evidence="1 2" key="1">
    <citation type="journal article" date="2021" name="J. Hered.">
        <title>A chromosome-level genome assembly of the parasitoid wasp, Cotesia glomerata (Hymenoptera: Braconidae).</title>
        <authorList>
            <person name="Pinto B.J."/>
            <person name="Weis J.J."/>
            <person name="Gamble T."/>
            <person name="Ode P.J."/>
            <person name="Paul R."/>
            <person name="Zaspel J.M."/>
        </authorList>
    </citation>
    <scope>NUCLEOTIDE SEQUENCE [LARGE SCALE GENOMIC DNA]</scope>
    <source>
        <strain evidence="1">CgM1</strain>
    </source>
</reference>
<evidence type="ECO:0000313" key="2">
    <source>
        <dbReference type="Proteomes" id="UP000826195"/>
    </source>
</evidence>
<dbReference type="Proteomes" id="UP000826195">
    <property type="component" value="Unassembled WGS sequence"/>
</dbReference>
<sequence length="102" mass="11725">MYFFYSCVHSDHCPTISPLVCAEKEVQKTFVLRAYIRFTASTLSTHPVYCVLQTGRGGERDKKPKKKTYKTEVKNFLSRRVLDVLHEGEMTWTCESGQVTQG</sequence>
<accession>A0AAV7IWD6</accession>
<comment type="caution">
    <text evidence="1">The sequence shown here is derived from an EMBL/GenBank/DDBJ whole genome shotgun (WGS) entry which is preliminary data.</text>
</comment>
<protein>
    <submittedName>
        <fullName evidence="1">Uncharacterized protein</fullName>
    </submittedName>
</protein>
<name>A0AAV7IWD6_COTGL</name>
<gene>
    <name evidence="1" type="ORF">KQX54_001062</name>
</gene>
<organism evidence="1 2">
    <name type="scientific">Cotesia glomerata</name>
    <name type="common">Lepidopteran parasitic wasp</name>
    <name type="synonym">Apanteles glomeratus</name>
    <dbReference type="NCBI Taxonomy" id="32391"/>
    <lineage>
        <taxon>Eukaryota</taxon>
        <taxon>Metazoa</taxon>
        <taxon>Ecdysozoa</taxon>
        <taxon>Arthropoda</taxon>
        <taxon>Hexapoda</taxon>
        <taxon>Insecta</taxon>
        <taxon>Pterygota</taxon>
        <taxon>Neoptera</taxon>
        <taxon>Endopterygota</taxon>
        <taxon>Hymenoptera</taxon>
        <taxon>Apocrita</taxon>
        <taxon>Ichneumonoidea</taxon>
        <taxon>Braconidae</taxon>
        <taxon>Microgastrinae</taxon>
        <taxon>Cotesia</taxon>
    </lineage>
</organism>
<dbReference type="AlphaFoldDB" id="A0AAV7IWD6"/>
<keyword evidence="2" id="KW-1185">Reference proteome</keyword>
<dbReference type="EMBL" id="JAHXZJ010000383">
    <property type="protein sequence ID" value="KAH0559069.1"/>
    <property type="molecule type" value="Genomic_DNA"/>
</dbReference>